<dbReference type="OrthoDB" id="10326968at2759"/>
<accession>E4XBX7</accession>
<proteinExistence type="predicted"/>
<name>E4XBX7_OIKDI</name>
<dbReference type="EMBL" id="FN653034">
    <property type="protein sequence ID" value="CBY09102.1"/>
    <property type="molecule type" value="Genomic_DNA"/>
</dbReference>
<keyword evidence="2" id="KW-1185">Reference proteome</keyword>
<gene>
    <name evidence="1" type="ORF">GSOID_T00006634001</name>
</gene>
<sequence length="316" mass="36753">MRTRTHSHAKIFETCARARTRTRKFRVFWNYALGTYTDLTHADIAFMLSKQFNYTNFLANHIIDGFFVNFQEKWQMKMVLKKSSNNKKVKHFTGKGFDANGEHFDVTKGSILESGHWTFVKSYNGRGPQGWTHEWRYAGEMNGKIWYGGFQKVEKAFDEMFIAQTFFYENSTVFDYPERVHLHKLSATTVPKPFSLCKSKTTQYSENILNAVRTEREKRRVANWSKKLTGILENAMNGVNSNGIHVDALSSVRKGMANRVGSNTDDLTRVCFRRMIQHRFKKKGNGGKHLIARARRLMKLLCSKRNSKEESECTRL</sequence>
<dbReference type="AlphaFoldDB" id="E4XBX7"/>
<evidence type="ECO:0000313" key="2">
    <source>
        <dbReference type="Proteomes" id="UP000001307"/>
    </source>
</evidence>
<evidence type="ECO:0000313" key="1">
    <source>
        <dbReference type="EMBL" id="CBY09102.1"/>
    </source>
</evidence>
<dbReference type="InParanoid" id="E4XBX7"/>
<organism evidence="1">
    <name type="scientific">Oikopleura dioica</name>
    <name type="common">Tunicate</name>
    <dbReference type="NCBI Taxonomy" id="34765"/>
    <lineage>
        <taxon>Eukaryota</taxon>
        <taxon>Metazoa</taxon>
        <taxon>Chordata</taxon>
        <taxon>Tunicata</taxon>
        <taxon>Appendicularia</taxon>
        <taxon>Copelata</taxon>
        <taxon>Oikopleuridae</taxon>
        <taxon>Oikopleura</taxon>
    </lineage>
</organism>
<dbReference type="Proteomes" id="UP000001307">
    <property type="component" value="Unassembled WGS sequence"/>
</dbReference>
<protein>
    <submittedName>
        <fullName evidence="1">Uncharacterized protein</fullName>
    </submittedName>
</protein>
<reference evidence="1" key="1">
    <citation type="journal article" date="2010" name="Science">
        <title>Plasticity of animal genome architecture unmasked by rapid evolution of a pelagic tunicate.</title>
        <authorList>
            <person name="Denoeud F."/>
            <person name="Henriet S."/>
            <person name="Mungpakdee S."/>
            <person name="Aury J.M."/>
            <person name="Da Silva C."/>
            <person name="Brinkmann H."/>
            <person name="Mikhaleva J."/>
            <person name="Olsen L.C."/>
            <person name="Jubin C."/>
            <person name="Canestro C."/>
            <person name="Bouquet J.M."/>
            <person name="Danks G."/>
            <person name="Poulain J."/>
            <person name="Campsteijn C."/>
            <person name="Adamski M."/>
            <person name="Cross I."/>
            <person name="Yadetie F."/>
            <person name="Muffato M."/>
            <person name="Louis A."/>
            <person name="Butcher S."/>
            <person name="Tsagkogeorga G."/>
            <person name="Konrad A."/>
            <person name="Singh S."/>
            <person name="Jensen M.F."/>
            <person name="Cong E.H."/>
            <person name="Eikeseth-Otteraa H."/>
            <person name="Noel B."/>
            <person name="Anthouard V."/>
            <person name="Porcel B.M."/>
            <person name="Kachouri-Lafond R."/>
            <person name="Nishino A."/>
            <person name="Ugolini M."/>
            <person name="Chourrout P."/>
            <person name="Nishida H."/>
            <person name="Aasland R."/>
            <person name="Huzurbazar S."/>
            <person name="Westhof E."/>
            <person name="Delsuc F."/>
            <person name="Lehrach H."/>
            <person name="Reinhardt R."/>
            <person name="Weissenbach J."/>
            <person name="Roy S.W."/>
            <person name="Artiguenave F."/>
            <person name="Postlethwait J.H."/>
            <person name="Manak J.R."/>
            <person name="Thompson E.M."/>
            <person name="Jaillon O."/>
            <person name="Du Pasquier L."/>
            <person name="Boudinot P."/>
            <person name="Liberles D.A."/>
            <person name="Volff J.N."/>
            <person name="Philippe H."/>
            <person name="Lenhard B."/>
            <person name="Roest Crollius H."/>
            <person name="Wincker P."/>
            <person name="Chourrout D."/>
        </authorList>
    </citation>
    <scope>NUCLEOTIDE SEQUENCE [LARGE SCALE GENOMIC DNA]</scope>
</reference>